<dbReference type="EMBL" id="JBFOLK010000004">
    <property type="protein sequence ID" value="KAL2518145.1"/>
    <property type="molecule type" value="Genomic_DNA"/>
</dbReference>
<dbReference type="AlphaFoldDB" id="A0ABD1TZI5"/>
<name>A0ABD1TZI5_9LAMI</name>
<evidence type="ECO:0000313" key="2">
    <source>
        <dbReference type="Proteomes" id="UP001604336"/>
    </source>
</evidence>
<dbReference type="Proteomes" id="UP001604336">
    <property type="component" value="Unassembled WGS sequence"/>
</dbReference>
<proteinExistence type="predicted"/>
<gene>
    <name evidence="1" type="ORF">Adt_14392</name>
</gene>
<protein>
    <submittedName>
        <fullName evidence="1">Uncharacterized protein</fullName>
    </submittedName>
</protein>
<evidence type="ECO:0000313" key="1">
    <source>
        <dbReference type="EMBL" id="KAL2518145.1"/>
    </source>
</evidence>
<accession>A0ABD1TZI5</accession>
<organism evidence="1 2">
    <name type="scientific">Abeliophyllum distichum</name>
    <dbReference type="NCBI Taxonomy" id="126358"/>
    <lineage>
        <taxon>Eukaryota</taxon>
        <taxon>Viridiplantae</taxon>
        <taxon>Streptophyta</taxon>
        <taxon>Embryophyta</taxon>
        <taxon>Tracheophyta</taxon>
        <taxon>Spermatophyta</taxon>
        <taxon>Magnoliopsida</taxon>
        <taxon>eudicotyledons</taxon>
        <taxon>Gunneridae</taxon>
        <taxon>Pentapetalae</taxon>
        <taxon>asterids</taxon>
        <taxon>lamiids</taxon>
        <taxon>Lamiales</taxon>
        <taxon>Oleaceae</taxon>
        <taxon>Forsythieae</taxon>
        <taxon>Abeliophyllum</taxon>
    </lineage>
</organism>
<comment type="caution">
    <text evidence="1">The sequence shown here is derived from an EMBL/GenBank/DDBJ whole genome shotgun (WGS) entry which is preliminary data.</text>
</comment>
<sequence length="197" mass="21589">MHGLVLTKEVYDTVEGFDGKLAKEEANSKKLSEELKAMSLDKAQLEIHKRATEATQKSVEEAQKLAEERAFATETTLVTVNSALKALAAENGRLLAEARKKIERIKVDCTEVEAKAVVVYQEGFKDTLEYQDLAHHCMTEGREQLAERIGEVHPEWDLSFLRHPPGGASTFAEPSVSDEALVVSKALGPVSPSQVGS</sequence>
<keyword evidence="2" id="KW-1185">Reference proteome</keyword>
<reference evidence="2" key="1">
    <citation type="submission" date="2024-07" db="EMBL/GenBank/DDBJ databases">
        <title>Two chromosome-level genome assemblies of Korean endemic species Abeliophyllum distichum and Forsythia ovata (Oleaceae).</title>
        <authorList>
            <person name="Jang H."/>
        </authorList>
    </citation>
    <scope>NUCLEOTIDE SEQUENCE [LARGE SCALE GENOMIC DNA]</scope>
</reference>